<dbReference type="OrthoDB" id="4241113at2"/>
<accession>A0A1K2E9X1</accession>
<dbReference type="InterPro" id="IPR025285">
    <property type="entry name" value="DUF4145"/>
</dbReference>
<organism evidence="3 4">
    <name type="scientific">Streptomyces atratus</name>
    <dbReference type="NCBI Taxonomy" id="1893"/>
    <lineage>
        <taxon>Bacteria</taxon>
        <taxon>Bacillati</taxon>
        <taxon>Actinomycetota</taxon>
        <taxon>Actinomycetes</taxon>
        <taxon>Kitasatosporales</taxon>
        <taxon>Streptomycetaceae</taxon>
        <taxon>Streptomyces</taxon>
    </lineage>
</organism>
<evidence type="ECO:0000256" key="1">
    <source>
        <dbReference type="SAM" id="MobiDB-lite"/>
    </source>
</evidence>
<feature type="domain" description="DUF4145" evidence="2">
    <location>
        <begin position="34"/>
        <end position="96"/>
    </location>
</feature>
<dbReference type="EMBL" id="FPJO01000018">
    <property type="protein sequence ID" value="SFY32495.1"/>
    <property type="molecule type" value="Genomic_DNA"/>
</dbReference>
<feature type="region of interest" description="Disordered" evidence="1">
    <location>
        <begin position="1"/>
        <end position="20"/>
    </location>
</feature>
<evidence type="ECO:0000313" key="4">
    <source>
        <dbReference type="Proteomes" id="UP000181909"/>
    </source>
</evidence>
<evidence type="ECO:0000313" key="3">
    <source>
        <dbReference type="EMBL" id="SFY32495.1"/>
    </source>
</evidence>
<sequence length="102" mass="10960">MTFVVTMGSPRPPSSTGTAHRDQFREAAIAECHSACRLAGVGFRAVVEAICKDRGATGKNIKARIDNLAQVANLPQDLLYGLHKARIVGNDSIHDGVAYARR</sequence>
<proteinExistence type="predicted"/>
<dbReference type="RefSeq" id="WP_072487648.1">
    <property type="nucleotide sequence ID" value="NZ_CP108276.1"/>
</dbReference>
<dbReference type="STRING" id="1893.SAMN02787144_101825"/>
<dbReference type="Pfam" id="PF13643">
    <property type="entry name" value="DUF4145"/>
    <property type="match status" value="1"/>
</dbReference>
<dbReference type="AlphaFoldDB" id="A0A1K2E9X1"/>
<name>A0A1K2E9X1_STRAR</name>
<gene>
    <name evidence="3" type="ORF">SAMN02787144_101825</name>
</gene>
<reference evidence="3 4" key="1">
    <citation type="submission" date="2016-11" db="EMBL/GenBank/DDBJ databases">
        <authorList>
            <person name="Jaros S."/>
            <person name="Januszkiewicz K."/>
            <person name="Wedrychowicz H."/>
        </authorList>
    </citation>
    <scope>NUCLEOTIDE SEQUENCE [LARGE SCALE GENOMIC DNA]</scope>
    <source>
        <strain evidence="3 4">OK807</strain>
    </source>
</reference>
<dbReference type="Proteomes" id="UP000181909">
    <property type="component" value="Unassembled WGS sequence"/>
</dbReference>
<evidence type="ECO:0000259" key="2">
    <source>
        <dbReference type="Pfam" id="PF13643"/>
    </source>
</evidence>
<protein>
    <recommendedName>
        <fullName evidence="2">DUF4145 domain-containing protein</fullName>
    </recommendedName>
</protein>